<evidence type="ECO:0000313" key="5">
    <source>
        <dbReference type="Proteomes" id="UP000609726"/>
    </source>
</evidence>
<dbReference type="Gene3D" id="3.40.630.30">
    <property type="match status" value="1"/>
</dbReference>
<sequence length="159" mass="17850">MNLVVRAASDDDAQLIANLTRACWAGTVTVTSSGHRETAQRVAEQLRSGGAFILLLDDAPVGSVRWAPHEFEPDVWEIRRMGVLPRCRGGNLSQHLLEAVIHHSQASSVQELRLAVRDDQPRLLDLYAAYEFELADELEYSYANPAEPPPRVMRRVLRH</sequence>
<evidence type="ECO:0000259" key="3">
    <source>
        <dbReference type="PROSITE" id="PS51186"/>
    </source>
</evidence>
<evidence type="ECO:0000313" key="4">
    <source>
        <dbReference type="EMBL" id="NHZ88978.1"/>
    </source>
</evidence>
<dbReference type="Proteomes" id="UP000609726">
    <property type="component" value="Unassembled WGS sequence"/>
</dbReference>
<proteinExistence type="predicted"/>
<organism evidence="4 5">
    <name type="scientific">Massilia mucilaginosa</name>
    <dbReference type="NCBI Taxonomy" id="2609282"/>
    <lineage>
        <taxon>Bacteria</taxon>
        <taxon>Pseudomonadati</taxon>
        <taxon>Pseudomonadota</taxon>
        <taxon>Betaproteobacteria</taxon>
        <taxon>Burkholderiales</taxon>
        <taxon>Oxalobacteraceae</taxon>
        <taxon>Telluria group</taxon>
        <taxon>Massilia</taxon>
    </lineage>
</organism>
<dbReference type="PANTHER" id="PTHR43877">
    <property type="entry name" value="AMINOALKYLPHOSPHONATE N-ACETYLTRANSFERASE-RELATED-RELATED"/>
    <property type="match status" value="1"/>
</dbReference>
<dbReference type="InterPro" id="IPR000182">
    <property type="entry name" value="GNAT_dom"/>
</dbReference>
<evidence type="ECO:0000256" key="1">
    <source>
        <dbReference type="ARBA" id="ARBA00022679"/>
    </source>
</evidence>
<keyword evidence="2" id="KW-0012">Acyltransferase</keyword>
<dbReference type="SUPFAM" id="SSF55729">
    <property type="entry name" value="Acyl-CoA N-acyltransferases (Nat)"/>
    <property type="match status" value="1"/>
</dbReference>
<gene>
    <name evidence="4" type="ORF">F2P45_08110</name>
</gene>
<name>A0ABX0NQG6_9BURK</name>
<keyword evidence="5" id="KW-1185">Reference proteome</keyword>
<evidence type="ECO:0000256" key="2">
    <source>
        <dbReference type="ARBA" id="ARBA00023315"/>
    </source>
</evidence>
<dbReference type="PROSITE" id="PS51186">
    <property type="entry name" value="GNAT"/>
    <property type="match status" value="1"/>
</dbReference>
<dbReference type="Pfam" id="PF00583">
    <property type="entry name" value="Acetyltransf_1"/>
    <property type="match status" value="1"/>
</dbReference>
<dbReference type="RefSeq" id="WP_166872613.1">
    <property type="nucleotide sequence ID" value="NZ_WHJH01000006.1"/>
</dbReference>
<dbReference type="CDD" id="cd04301">
    <property type="entry name" value="NAT_SF"/>
    <property type="match status" value="1"/>
</dbReference>
<reference evidence="4 5" key="1">
    <citation type="submission" date="2019-10" db="EMBL/GenBank/DDBJ databases">
        <title>Taxonomy of Antarctic Massilia spp.: description of Massilia rubra sp. nov., Massilia aquatica sp. nov., Massilia mucilaginosa sp. nov., Massilia frigida sp. nov. isolated from streams, lakes and regoliths.</title>
        <authorList>
            <person name="Holochova P."/>
            <person name="Sedlacek I."/>
            <person name="Kralova S."/>
            <person name="Maslanova I."/>
            <person name="Busse H.-J."/>
            <person name="Stankova E."/>
            <person name="Vrbovska V."/>
            <person name="Kovarovic V."/>
            <person name="Bartak M."/>
            <person name="Svec P."/>
            <person name="Pantucek R."/>
        </authorList>
    </citation>
    <scope>NUCLEOTIDE SEQUENCE [LARGE SCALE GENOMIC DNA]</scope>
    <source>
        <strain evidence="4 5">CCM 8733</strain>
    </source>
</reference>
<feature type="domain" description="N-acetyltransferase" evidence="3">
    <location>
        <begin position="3"/>
        <end position="158"/>
    </location>
</feature>
<dbReference type="InterPro" id="IPR050832">
    <property type="entry name" value="Bact_Acetyltransf"/>
</dbReference>
<keyword evidence="1" id="KW-0808">Transferase</keyword>
<dbReference type="InterPro" id="IPR016181">
    <property type="entry name" value="Acyl_CoA_acyltransferase"/>
</dbReference>
<dbReference type="EMBL" id="WHJH01000006">
    <property type="protein sequence ID" value="NHZ88978.1"/>
    <property type="molecule type" value="Genomic_DNA"/>
</dbReference>
<comment type="caution">
    <text evidence="4">The sequence shown here is derived from an EMBL/GenBank/DDBJ whole genome shotgun (WGS) entry which is preliminary data.</text>
</comment>
<accession>A0ABX0NQG6</accession>
<protein>
    <submittedName>
        <fullName evidence="4">GNAT family N-acetyltransferase</fullName>
    </submittedName>
</protein>